<dbReference type="Pfam" id="PF01432">
    <property type="entry name" value="Peptidase_M3"/>
    <property type="match status" value="1"/>
</dbReference>
<evidence type="ECO:0000256" key="5">
    <source>
        <dbReference type="ARBA" id="ARBA00022833"/>
    </source>
</evidence>
<dbReference type="GO" id="GO:0004222">
    <property type="term" value="F:metalloendopeptidase activity"/>
    <property type="evidence" value="ECO:0007669"/>
    <property type="project" value="InterPro"/>
</dbReference>
<dbReference type="InterPro" id="IPR034005">
    <property type="entry name" value="M3A_DCP"/>
</dbReference>
<evidence type="ECO:0000256" key="7">
    <source>
        <dbReference type="RuleBase" id="RU003435"/>
    </source>
</evidence>
<dbReference type="PROSITE" id="PS51257">
    <property type="entry name" value="PROKAR_LIPOPROTEIN"/>
    <property type="match status" value="1"/>
</dbReference>
<keyword evidence="2 7" id="KW-0645">Protease</keyword>
<keyword evidence="8" id="KW-0732">Signal</keyword>
<dbReference type="PANTHER" id="PTHR43660:SF1">
    <property type="entry name" value="DIPEPTIDYL CARBOXYPEPTIDASE"/>
    <property type="match status" value="1"/>
</dbReference>
<evidence type="ECO:0000313" key="11">
    <source>
        <dbReference type="Proteomes" id="UP000259173"/>
    </source>
</evidence>
<dbReference type="GO" id="GO:0046872">
    <property type="term" value="F:metal ion binding"/>
    <property type="evidence" value="ECO:0007669"/>
    <property type="project" value="UniProtKB-UniRule"/>
</dbReference>
<accession>A0A3B9L287</accession>
<dbReference type="EMBL" id="DMBR01000309">
    <property type="protein sequence ID" value="HAE94934.1"/>
    <property type="molecule type" value="Genomic_DNA"/>
</dbReference>
<sequence length="731" mass="82172">MTRKSLLVGSAAALALVVTACGEKPDAANAEAAAEAPAEEANLPEISVSDAELEGNPFRQEWDTPYGVPPFAEIEDAHYMPATKKAILELRADIDAIVSNPEEPDFENTIVALDTAGASLNRVLGVFSNITNTDTNDTLSELEAEIWPMLTRETDAISFNDALFTRVKAVYDQRDRLGLDEQDARLLELTHREFVRNGAALSPEVKAEVAAINEELSGLTTKFGRNLLLSTKAFKIEITDEAELAGLSDDFKSALKVDGEDKWILTVDRSVYETFMTQSENRELREKMFDGYRLRASEGEYDNGPLAIKIAQLRAKRAELMGYKSHAHYQLEPRMAKTPKGAEEFLLKVWEPGLERAKEERAAMQEMVGDEFQIAGHDWWHYAEKVRQDLYAFDDNALKPYFELGAVRQGAFDVASRLFDITLEPVEVDGWNPVVTAYDVKDANTGEHLGLFMMDMYARDSKRGGAWMSSYRNTSNINGDNVRPIITNNLNLITPAEGEPTLMRFDEVETLFHEFGHGLHGLLTQIRYSTFSGVDGPRDYTEFPAQILEHWAGAPEVLAEYANHYETGEPIPMELIDKMNAAATFNQGFKTTEFIAASLLDLRWHMLTSEEAAEITDAREFERKVLEEYGLLPEIEPRYRSQYFSHIFAGGYSAGYYAYLWSEILDADGFTAFRETGDIYDPELAARLKKWVYEAGGLREADELYRNFRGSDPTIEPLLKLRGFAEQPSEG</sequence>
<dbReference type="InterPro" id="IPR045090">
    <property type="entry name" value="Pept_M3A_M3B"/>
</dbReference>
<dbReference type="AlphaFoldDB" id="A0A3B9L287"/>
<comment type="cofactor">
    <cofactor evidence="7">
        <name>Zn(2+)</name>
        <dbReference type="ChEBI" id="CHEBI:29105"/>
    </cofactor>
    <text evidence="7">Binds 1 zinc ion.</text>
</comment>
<dbReference type="CDD" id="cd06456">
    <property type="entry name" value="M3A_DCP"/>
    <property type="match status" value="1"/>
</dbReference>
<evidence type="ECO:0000313" key="10">
    <source>
        <dbReference type="EMBL" id="HAE94934.1"/>
    </source>
</evidence>
<dbReference type="InterPro" id="IPR024079">
    <property type="entry name" value="MetalloPept_cat_dom_sf"/>
</dbReference>
<dbReference type="FunFam" id="3.40.390.10:FF:000009">
    <property type="entry name" value="Oligopeptidase A"/>
    <property type="match status" value="1"/>
</dbReference>
<protein>
    <submittedName>
        <fullName evidence="10">M3 family peptidase</fullName>
    </submittedName>
</protein>
<feature type="domain" description="Peptidase M3A/M3B catalytic" evidence="9">
    <location>
        <begin position="275"/>
        <end position="720"/>
    </location>
</feature>
<dbReference type="PANTHER" id="PTHR43660">
    <property type="entry name" value="DIPEPTIDYL CARBOXYPEPTIDASE"/>
    <property type="match status" value="1"/>
</dbReference>
<name>A0A3B9L287_9PROT</name>
<dbReference type="Gene3D" id="3.40.390.10">
    <property type="entry name" value="Collagenase (Catalytic Domain)"/>
    <property type="match status" value="1"/>
</dbReference>
<evidence type="ECO:0000256" key="8">
    <source>
        <dbReference type="SAM" id="SignalP"/>
    </source>
</evidence>
<dbReference type="InterPro" id="IPR024077">
    <property type="entry name" value="Neurolysin/TOP_dom2"/>
</dbReference>
<evidence type="ECO:0000256" key="6">
    <source>
        <dbReference type="ARBA" id="ARBA00023049"/>
    </source>
</evidence>
<reference evidence="10 11" key="1">
    <citation type="journal article" date="2018" name="Nat. Biotechnol.">
        <title>A standardized bacterial taxonomy based on genome phylogeny substantially revises the tree of life.</title>
        <authorList>
            <person name="Parks D.H."/>
            <person name="Chuvochina M."/>
            <person name="Waite D.W."/>
            <person name="Rinke C."/>
            <person name="Skarshewski A."/>
            <person name="Chaumeil P.A."/>
            <person name="Hugenholtz P."/>
        </authorList>
    </citation>
    <scope>NUCLEOTIDE SEQUENCE [LARGE SCALE GENOMIC DNA]</scope>
    <source>
        <strain evidence="10">UBA8557</strain>
    </source>
</reference>
<evidence type="ECO:0000259" key="9">
    <source>
        <dbReference type="Pfam" id="PF01432"/>
    </source>
</evidence>
<keyword evidence="3 7" id="KW-0479">Metal-binding</keyword>
<keyword evidence="6 7" id="KW-0482">Metalloprotease</keyword>
<dbReference type="GO" id="GO:0005829">
    <property type="term" value="C:cytosol"/>
    <property type="evidence" value="ECO:0007669"/>
    <property type="project" value="TreeGrafter"/>
</dbReference>
<evidence type="ECO:0000256" key="2">
    <source>
        <dbReference type="ARBA" id="ARBA00022670"/>
    </source>
</evidence>
<dbReference type="GO" id="GO:0006508">
    <property type="term" value="P:proteolysis"/>
    <property type="evidence" value="ECO:0007669"/>
    <property type="project" value="UniProtKB-KW"/>
</dbReference>
<feature type="chain" id="PRO_5017550951" evidence="8">
    <location>
        <begin position="21"/>
        <end position="731"/>
    </location>
</feature>
<proteinExistence type="inferred from homology"/>
<comment type="similarity">
    <text evidence="1 7">Belongs to the peptidase M3 family.</text>
</comment>
<dbReference type="SUPFAM" id="SSF55486">
    <property type="entry name" value="Metalloproteases ('zincins'), catalytic domain"/>
    <property type="match status" value="1"/>
</dbReference>
<organism evidence="10 11">
    <name type="scientific">Hyphomonas atlantica</name>
    <dbReference type="NCBI Taxonomy" id="1280948"/>
    <lineage>
        <taxon>Bacteria</taxon>
        <taxon>Pseudomonadati</taxon>
        <taxon>Pseudomonadota</taxon>
        <taxon>Alphaproteobacteria</taxon>
        <taxon>Hyphomonadales</taxon>
        <taxon>Hyphomonadaceae</taxon>
        <taxon>Hyphomonas</taxon>
    </lineage>
</organism>
<dbReference type="Gene3D" id="1.10.1370.10">
    <property type="entry name" value="Neurolysin, domain 3"/>
    <property type="match status" value="1"/>
</dbReference>
<dbReference type="Proteomes" id="UP000259173">
    <property type="component" value="Unassembled WGS sequence"/>
</dbReference>
<evidence type="ECO:0000256" key="1">
    <source>
        <dbReference type="ARBA" id="ARBA00006040"/>
    </source>
</evidence>
<evidence type="ECO:0000256" key="4">
    <source>
        <dbReference type="ARBA" id="ARBA00022801"/>
    </source>
</evidence>
<keyword evidence="4 7" id="KW-0378">Hydrolase</keyword>
<evidence type="ECO:0000256" key="3">
    <source>
        <dbReference type="ARBA" id="ARBA00022723"/>
    </source>
</evidence>
<gene>
    <name evidence="10" type="ORF">DCG65_10255</name>
</gene>
<keyword evidence="5 7" id="KW-0862">Zinc</keyword>
<comment type="caution">
    <text evidence="10">The sequence shown here is derived from an EMBL/GenBank/DDBJ whole genome shotgun (WGS) entry which is preliminary data.</text>
</comment>
<dbReference type="GO" id="GO:0004180">
    <property type="term" value="F:carboxypeptidase activity"/>
    <property type="evidence" value="ECO:0007669"/>
    <property type="project" value="TreeGrafter"/>
</dbReference>
<feature type="signal peptide" evidence="8">
    <location>
        <begin position="1"/>
        <end position="20"/>
    </location>
</feature>
<dbReference type="InterPro" id="IPR001567">
    <property type="entry name" value="Pept_M3A_M3B_dom"/>
</dbReference>